<accession>A0A7W9W9A5</accession>
<dbReference type="AlphaFoldDB" id="A0A7W9W9A5"/>
<gene>
    <name evidence="2" type="ORF">HNQ39_004918</name>
</gene>
<dbReference type="InterPro" id="IPR001478">
    <property type="entry name" value="PDZ"/>
</dbReference>
<comment type="caution">
    <text evidence="2">The sequence shown here is derived from an EMBL/GenBank/DDBJ whole genome shotgun (WGS) entry which is preliminary data.</text>
</comment>
<evidence type="ECO:0000313" key="2">
    <source>
        <dbReference type="EMBL" id="MBB6053086.1"/>
    </source>
</evidence>
<dbReference type="RefSeq" id="WP_184203032.1">
    <property type="nucleotide sequence ID" value="NZ_JACHGW010000005.1"/>
</dbReference>
<dbReference type="SUPFAM" id="SSF102114">
    <property type="entry name" value="Radical SAM enzymes"/>
    <property type="match status" value="1"/>
</dbReference>
<dbReference type="InterPro" id="IPR013785">
    <property type="entry name" value="Aldolase_TIM"/>
</dbReference>
<dbReference type="Pfam" id="PF19238">
    <property type="entry name" value="Radical_SAM_2"/>
    <property type="match status" value="1"/>
</dbReference>
<dbReference type="InterPro" id="IPR007549">
    <property type="entry name" value="DUF512"/>
</dbReference>
<name>A0A7W9W9A5_ARMRO</name>
<feature type="domain" description="PDZ" evidence="1">
    <location>
        <begin position="26"/>
        <end position="57"/>
    </location>
</feature>
<evidence type="ECO:0000259" key="1">
    <source>
        <dbReference type="PROSITE" id="PS50106"/>
    </source>
</evidence>
<protein>
    <submittedName>
        <fullName evidence="2">Putative radical SAM enzyme (TIGR03279 family)</fullName>
    </submittedName>
</protein>
<dbReference type="InterPro" id="IPR058240">
    <property type="entry name" value="rSAM_sf"/>
</dbReference>
<evidence type="ECO:0000313" key="3">
    <source>
        <dbReference type="Proteomes" id="UP000520814"/>
    </source>
</evidence>
<dbReference type="EMBL" id="JACHGW010000005">
    <property type="protein sequence ID" value="MBB6053086.1"/>
    <property type="molecule type" value="Genomic_DNA"/>
</dbReference>
<dbReference type="Gene3D" id="2.30.42.10">
    <property type="match status" value="1"/>
</dbReference>
<dbReference type="PROSITE" id="PS50106">
    <property type="entry name" value="PDZ"/>
    <property type="match status" value="1"/>
</dbReference>
<dbReference type="Proteomes" id="UP000520814">
    <property type="component" value="Unassembled WGS sequence"/>
</dbReference>
<sequence length="462" mass="51849">MALTLPVATHERLEHLERPTLPRNAIEALDAGSIAQEAGLQLGDVVLSVNGHPLTDVVDWRFYSAAEEVTLAVKRGDDLLTFSLEKGFDEPLGITFAEDLFDRMHICKNKCVFCFLYQQPKGLRPSLYVKDDDFRLSFLHSNYVTLTNLKPGELDRICEQRLSPLYVSVHATDPEARGKILGRRGPEPILPILERLVEARIQIHAQVVLVPHYNDGEIFFQTITDLANLHPKKRGAFGGIISVAVVPIGITQFRERLAPVDTWNGEQKAWWVHELEPLRNWYLKELGTRFVYLSDEFYLGGGLPIPSRSQYEGFPQLEDGIGLVRLFLDECEKLKRDLPKRAPRPRKVTFATGEIAGPLLTQLAEIFNKVEGLEINVCAIHNKFFEGNINIAGLIVGRDLVDALKAFPELGDEVLIPNVMLRDGTEVFLDEMTLEQVNTEVGRPVVAIDRTPAAAARYLLDG</sequence>
<reference evidence="2 3" key="1">
    <citation type="submission" date="2020-08" db="EMBL/GenBank/DDBJ databases">
        <title>Genomic Encyclopedia of Type Strains, Phase IV (KMG-IV): sequencing the most valuable type-strain genomes for metagenomic binning, comparative biology and taxonomic classification.</title>
        <authorList>
            <person name="Goeker M."/>
        </authorList>
    </citation>
    <scope>NUCLEOTIDE SEQUENCE [LARGE SCALE GENOMIC DNA]</scope>
    <source>
        <strain evidence="2 3">DSM 23562</strain>
    </source>
</reference>
<dbReference type="Gene3D" id="3.20.20.70">
    <property type="entry name" value="Aldolase class I"/>
    <property type="match status" value="1"/>
</dbReference>
<dbReference type="InterPro" id="IPR045375">
    <property type="entry name" value="Put_radical_SAM-like_N"/>
</dbReference>
<organism evidence="2 3">
    <name type="scientific">Armatimonas rosea</name>
    <dbReference type="NCBI Taxonomy" id="685828"/>
    <lineage>
        <taxon>Bacteria</taxon>
        <taxon>Bacillati</taxon>
        <taxon>Armatimonadota</taxon>
        <taxon>Armatimonadia</taxon>
        <taxon>Armatimonadales</taxon>
        <taxon>Armatimonadaceae</taxon>
        <taxon>Armatimonas</taxon>
    </lineage>
</organism>
<proteinExistence type="predicted"/>
<dbReference type="Pfam" id="PF17820">
    <property type="entry name" value="PDZ_6"/>
    <property type="match status" value="1"/>
</dbReference>
<keyword evidence="3" id="KW-1185">Reference proteome</keyword>
<dbReference type="SUPFAM" id="SSF50156">
    <property type="entry name" value="PDZ domain-like"/>
    <property type="match status" value="1"/>
</dbReference>
<dbReference type="InterPro" id="IPR041489">
    <property type="entry name" value="PDZ_6"/>
</dbReference>
<dbReference type="Pfam" id="PF04459">
    <property type="entry name" value="DUF512"/>
    <property type="match status" value="1"/>
</dbReference>
<dbReference type="InterPro" id="IPR036034">
    <property type="entry name" value="PDZ_sf"/>
</dbReference>